<evidence type="ECO:0000256" key="2">
    <source>
        <dbReference type="ARBA" id="ARBA00022448"/>
    </source>
</evidence>
<accession>A0AAT9GUL9</accession>
<dbReference type="InterPro" id="IPR020846">
    <property type="entry name" value="MFS_dom"/>
</dbReference>
<feature type="transmembrane region" description="Helical" evidence="7">
    <location>
        <begin position="245"/>
        <end position="262"/>
    </location>
</feature>
<protein>
    <submittedName>
        <fullName evidence="9">MFS transporter</fullName>
    </submittedName>
</protein>
<proteinExistence type="predicted"/>
<dbReference type="SUPFAM" id="SSF103473">
    <property type="entry name" value="MFS general substrate transporter"/>
    <property type="match status" value="1"/>
</dbReference>
<dbReference type="GO" id="GO:0022857">
    <property type="term" value="F:transmembrane transporter activity"/>
    <property type="evidence" value="ECO:0007669"/>
    <property type="project" value="InterPro"/>
</dbReference>
<dbReference type="InterPro" id="IPR011701">
    <property type="entry name" value="MFS"/>
</dbReference>
<comment type="subcellular location">
    <subcellularLocation>
        <location evidence="1">Cell membrane</location>
        <topology evidence="1">Multi-pass membrane protein</topology>
    </subcellularLocation>
</comment>
<feature type="transmembrane region" description="Helical" evidence="7">
    <location>
        <begin position="297"/>
        <end position="314"/>
    </location>
</feature>
<dbReference type="Gene3D" id="1.20.1250.20">
    <property type="entry name" value="MFS general substrate transporter like domains"/>
    <property type="match status" value="2"/>
</dbReference>
<dbReference type="InterPro" id="IPR036259">
    <property type="entry name" value="MFS_trans_sf"/>
</dbReference>
<feature type="transmembrane region" description="Helical" evidence="7">
    <location>
        <begin position="119"/>
        <end position="140"/>
    </location>
</feature>
<dbReference type="EMBL" id="AP031322">
    <property type="protein sequence ID" value="BFH74577.1"/>
    <property type="molecule type" value="Genomic_DNA"/>
</dbReference>
<gene>
    <name evidence="9" type="ORF">SJAV_25210</name>
</gene>
<dbReference type="GeneID" id="92355479"/>
<dbReference type="PANTHER" id="PTHR43045:SF7">
    <property type="entry name" value="MAJOR FACILITATOR SUPERFAMILY TRANSPORTER"/>
    <property type="match status" value="1"/>
</dbReference>
<keyword evidence="3" id="KW-1003">Cell membrane</keyword>
<dbReference type="Pfam" id="PF00083">
    <property type="entry name" value="Sugar_tr"/>
    <property type="match status" value="1"/>
</dbReference>
<feature type="transmembrane region" description="Helical" evidence="7">
    <location>
        <begin position="59"/>
        <end position="79"/>
    </location>
</feature>
<feature type="transmembrane region" description="Helical" evidence="7">
    <location>
        <begin position="321"/>
        <end position="339"/>
    </location>
</feature>
<dbReference type="PROSITE" id="PS50850">
    <property type="entry name" value="MFS"/>
    <property type="match status" value="1"/>
</dbReference>
<organism evidence="9">
    <name type="scientific">Sulfurisphaera javensis</name>
    <dbReference type="NCBI Taxonomy" id="2049879"/>
    <lineage>
        <taxon>Archaea</taxon>
        <taxon>Thermoproteota</taxon>
        <taxon>Thermoprotei</taxon>
        <taxon>Sulfolobales</taxon>
        <taxon>Sulfolobaceae</taxon>
        <taxon>Sulfurisphaera</taxon>
    </lineage>
</organism>
<evidence type="ECO:0000256" key="7">
    <source>
        <dbReference type="SAM" id="Phobius"/>
    </source>
</evidence>
<dbReference type="Pfam" id="PF07690">
    <property type="entry name" value="MFS_1"/>
    <property type="match status" value="1"/>
</dbReference>
<dbReference type="PANTHER" id="PTHR43045">
    <property type="entry name" value="SHIKIMATE TRANSPORTER"/>
    <property type="match status" value="1"/>
</dbReference>
<reference evidence="9" key="1">
    <citation type="submission" date="2024-03" db="EMBL/GenBank/DDBJ databases">
        <title>Complete genome sequence of Sulfurisphaera javensis strain KD-1.</title>
        <authorList>
            <person name="Sakai H."/>
            <person name="Nur N."/>
            <person name="Suwanto A."/>
            <person name="Kurosawa N."/>
        </authorList>
    </citation>
    <scope>NUCLEOTIDE SEQUENCE</scope>
    <source>
        <strain evidence="9">KD-1</strain>
    </source>
</reference>
<dbReference type="GO" id="GO:0005886">
    <property type="term" value="C:plasma membrane"/>
    <property type="evidence" value="ECO:0007669"/>
    <property type="project" value="UniProtKB-SubCell"/>
</dbReference>
<evidence type="ECO:0000259" key="8">
    <source>
        <dbReference type="PROSITE" id="PS50850"/>
    </source>
</evidence>
<name>A0AAT9GUL9_9CREN</name>
<dbReference type="AlphaFoldDB" id="A0AAT9GUL9"/>
<evidence type="ECO:0000313" key="9">
    <source>
        <dbReference type="EMBL" id="BFH74577.1"/>
    </source>
</evidence>
<evidence type="ECO:0000256" key="6">
    <source>
        <dbReference type="ARBA" id="ARBA00023136"/>
    </source>
</evidence>
<feature type="transmembrane region" description="Helical" evidence="7">
    <location>
        <begin position="213"/>
        <end position="233"/>
    </location>
</feature>
<feature type="transmembrane region" description="Helical" evidence="7">
    <location>
        <begin position="29"/>
        <end position="52"/>
    </location>
</feature>
<feature type="domain" description="Major facilitator superfamily (MFS) profile" evidence="8">
    <location>
        <begin position="1"/>
        <end position="348"/>
    </location>
</feature>
<keyword evidence="5 7" id="KW-1133">Transmembrane helix</keyword>
<dbReference type="KEGG" id="sjv:SJAV_25210"/>
<keyword evidence="2" id="KW-0813">Transport</keyword>
<sequence length="348" mass="39195">MRNIIGSFLSTLAEWYSFFLFSQLSFVIFPFYIFILGFIFRFLGGIIFGYLGDRINRKIALIIINLLISIFSLLLFFFLNTFTLISYRVIQGLTLGGEWGGASTILLEAYAKSKMRGFILSLIQLTVPLAIILSSISILVDWKISLLVISAISLISIPLISESMTVSEKTNFPLLDAIKEDWDGILKAIGIKVSESAIFYLFTSYVFYLGYKVTGIVIIATSLQLFLIPFFGYLSDIIGRKRVEYIGLSFLIFSLPFFPNFLGEVFMSISDSALYAPQSSIFTEIFKKKYRYTASSISYQLASLIGGTIPSILLYSLKANLFLVILPFLLVSFISLLIISETKSIYPR</sequence>
<evidence type="ECO:0000256" key="5">
    <source>
        <dbReference type="ARBA" id="ARBA00022989"/>
    </source>
</evidence>
<evidence type="ECO:0000256" key="4">
    <source>
        <dbReference type="ARBA" id="ARBA00022692"/>
    </source>
</evidence>
<keyword evidence="4 7" id="KW-0812">Transmembrane</keyword>
<feature type="transmembrane region" description="Helical" evidence="7">
    <location>
        <begin position="146"/>
        <end position="164"/>
    </location>
</feature>
<evidence type="ECO:0000256" key="3">
    <source>
        <dbReference type="ARBA" id="ARBA00022475"/>
    </source>
</evidence>
<keyword evidence="6 7" id="KW-0472">Membrane</keyword>
<evidence type="ECO:0000256" key="1">
    <source>
        <dbReference type="ARBA" id="ARBA00004651"/>
    </source>
</evidence>
<dbReference type="RefSeq" id="WP_369610076.1">
    <property type="nucleotide sequence ID" value="NZ_AP031322.1"/>
</dbReference>
<dbReference type="InterPro" id="IPR005828">
    <property type="entry name" value="MFS_sugar_transport-like"/>
</dbReference>